<proteinExistence type="predicted"/>
<name>A1ZJP6_MICM2</name>
<organism evidence="2 3">
    <name type="scientific">Microscilla marina ATCC 23134</name>
    <dbReference type="NCBI Taxonomy" id="313606"/>
    <lineage>
        <taxon>Bacteria</taxon>
        <taxon>Pseudomonadati</taxon>
        <taxon>Bacteroidota</taxon>
        <taxon>Cytophagia</taxon>
        <taxon>Cytophagales</taxon>
        <taxon>Microscillaceae</taxon>
        <taxon>Microscilla</taxon>
    </lineage>
</organism>
<evidence type="ECO:0000313" key="3">
    <source>
        <dbReference type="Proteomes" id="UP000004095"/>
    </source>
</evidence>
<dbReference type="eggNOG" id="ENOG50312WH">
    <property type="taxonomic scope" value="Bacteria"/>
</dbReference>
<sequence>MENLYIKGQRGIYFTPTVKLDAEASICEISGESYLEDTVDFYDPIIKWLNAYNEESYKTLTFNFKLTYFNTSSSKAILNILKSLKKFKEKGGEIVINWYYPDDDYDILAEAEDFMEDSKLSFNLIPYKLEY</sequence>
<dbReference type="RefSeq" id="WP_002696341.1">
    <property type="nucleotide sequence ID" value="NZ_AAWS01000011.1"/>
</dbReference>
<reference evidence="2 3" key="1">
    <citation type="submission" date="2007-01" db="EMBL/GenBank/DDBJ databases">
        <authorList>
            <person name="Haygood M."/>
            <person name="Podell S."/>
            <person name="Anderson C."/>
            <person name="Hopkinson B."/>
            <person name="Roe K."/>
            <person name="Barbeau K."/>
            <person name="Gaasterland T."/>
            <person name="Ferriera S."/>
            <person name="Johnson J."/>
            <person name="Kravitz S."/>
            <person name="Beeson K."/>
            <person name="Sutton G."/>
            <person name="Rogers Y.-H."/>
            <person name="Friedman R."/>
            <person name="Frazier M."/>
            <person name="Venter J.C."/>
        </authorList>
    </citation>
    <scope>NUCLEOTIDE SEQUENCE [LARGE SCALE GENOMIC DNA]</scope>
    <source>
        <strain evidence="2 3">ATCC 23134</strain>
    </source>
</reference>
<dbReference type="Proteomes" id="UP000004095">
    <property type="component" value="Unassembled WGS sequence"/>
</dbReference>
<dbReference type="AlphaFoldDB" id="A1ZJP6"/>
<comment type="caution">
    <text evidence="2">The sequence shown here is derived from an EMBL/GenBank/DDBJ whole genome shotgun (WGS) entry which is preliminary data.</text>
</comment>
<feature type="domain" description="SiaC family regulatory phosphoprotein" evidence="1">
    <location>
        <begin position="14"/>
        <end position="127"/>
    </location>
</feature>
<dbReference type="EMBL" id="AAWS01000011">
    <property type="protein sequence ID" value="EAY29349.1"/>
    <property type="molecule type" value="Genomic_DNA"/>
</dbReference>
<dbReference type="Pfam" id="PF09345">
    <property type="entry name" value="SiaC"/>
    <property type="match status" value="1"/>
</dbReference>
<keyword evidence="3" id="KW-1185">Reference proteome</keyword>
<accession>A1ZJP6</accession>
<dbReference type="InterPro" id="IPR018530">
    <property type="entry name" value="SiaC"/>
</dbReference>
<gene>
    <name evidence="2" type="ORF">M23134_01405</name>
</gene>
<evidence type="ECO:0000313" key="2">
    <source>
        <dbReference type="EMBL" id="EAY29349.1"/>
    </source>
</evidence>
<protein>
    <recommendedName>
        <fullName evidence="1">SiaC family regulatory phosphoprotein domain-containing protein</fullName>
    </recommendedName>
</protein>
<evidence type="ECO:0000259" key="1">
    <source>
        <dbReference type="Pfam" id="PF09345"/>
    </source>
</evidence>
<dbReference type="OrthoDB" id="5297629at2"/>